<feature type="region of interest" description="Disordered" evidence="6">
    <location>
        <begin position="282"/>
        <end position="355"/>
    </location>
</feature>
<keyword evidence="4 7" id="KW-0472">Membrane</keyword>
<evidence type="ECO:0000256" key="1">
    <source>
        <dbReference type="ARBA" id="ARBA00004141"/>
    </source>
</evidence>
<evidence type="ECO:0000256" key="7">
    <source>
        <dbReference type="SAM" id="Phobius"/>
    </source>
</evidence>
<feature type="transmembrane region" description="Helical" evidence="7">
    <location>
        <begin position="201"/>
        <end position="223"/>
    </location>
</feature>
<keyword evidence="3 7" id="KW-1133">Transmembrane helix</keyword>
<dbReference type="InterPro" id="IPR049326">
    <property type="entry name" value="Rhodopsin_dom_fungi"/>
</dbReference>
<dbReference type="Proteomes" id="UP001265746">
    <property type="component" value="Unassembled WGS sequence"/>
</dbReference>
<feature type="transmembrane region" description="Helical" evidence="7">
    <location>
        <begin position="166"/>
        <end position="189"/>
    </location>
</feature>
<organism evidence="9 10">
    <name type="scientific">Phomopsis amygdali</name>
    <name type="common">Fusicoccum amygdali</name>
    <dbReference type="NCBI Taxonomy" id="1214568"/>
    <lineage>
        <taxon>Eukaryota</taxon>
        <taxon>Fungi</taxon>
        <taxon>Dikarya</taxon>
        <taxon>Ascomycota</taxon>
        <taxon>Pezizomycotina</taxon>
        <taxon>Sordariomycetes</taxon>
        <taxon>Sordariomycetidae</taxon>
        <taxon>Diaporthales</taxon>
        <taxon>Diaporthaceae</taxon>
        <taxon>Diaporthe</taxon>
    </lineage>
</organism>
<feature type="compositionally biased region" description="Polar residues" evidence="6">
    <location>
        <begin position="291"/>
        <end position="305"/>
    </location>
</feature>
<keyword evidence="10" id="KW-1185">Reference proteome</keyword>
<feature type="transmembrane region" description="Helical" evidence="7">
    <location>
        <begin position="235"/>
        <end position="260"/>
    </location>
</feature>
<comment type="subcellular location">
    <subcellularLocation>
        <location evidence="1">Membrane</location>
        <topology evidence="1">Multi-pass membrane protein</topology>
    </subcellularLocation>
</comment>
<feature type="transmembrane region" description="Helical" evidence="7">
    <location>
        <begin position="90"/>
        <end position="114"/>
    </location>
</feature>
<dbReference type="PANTHER" id="PTHR33048:SF146">
    <property type="entry name" value="INTEGRAL MEMBRANE PROTEIN"/>
    <property type="match status" value="1"/>
</dbReference>
<dbReference type="PANTHER" id="PTHR33048">
    <property type="entry name" value="PTH11-LIKE INTEGRAL MEMBRANE PROTEIN (AFU_ORTHOLOGUE AFUA_5G11245)"/>
    <property type="match status" value="1"/>
</dbReference>
<evidence type="ECO:0000259" key="8">
    <source>
        <dbReference type="Pfam" id="PF20684"/>
    </source>
</evidence>
<evidence type="ECO:0000313" key="10">
    <source>
        <dbReference type="Proteomes" id="UP001265746"/>
    </source>
</evidence>
<evidence type="ECO:0000256" key="6">
    <source>
        <dbReference type="SAM" id="MobiDB-lite"/>
    </source>
</evidence>
<keyword evidence="2 7" id="KW-0812">Transmembrane</keyword>
<dbReference type="AlphaFoldDB" id="A0AAD9S5F0"/>
<feature type="compositionally biased region" description="Basic and acidic residues" evidence="6">
    <location>
        <begin position="335"/>
        <end position="344"/>
    </location>
</feature>
<feature type="transmembrane region" description="Helical" evidence="7">
    <location>
        <begin position="12"/>
        <end position="35"/>
    </location>
</feature>
<comment type="caution">
    <text evidence="9">The sequence shown here is derived from an EMBL/GenBank/DDBJ whole genome shotgun (WGS) entry which is preliminary data.</text>
</comment>
<evidence type="ECO:0000256" key="3">
    <source>
        <dbReference type="ARBA" id="ARBA00022989"/>
    </source>
</evidence>
<feature type="domain" description="Rhodopsin" evidence="8">
    <location>
        <begin position="29"/>
        <end position="266"/>
    </location>
</feature>
<comment type="similarity">
    <text evidence="5">Belongs to the SAT4 family.</text>
</comment>
<sequence length="355" mass="39939">MYTEVHKAKWDLIVAMIVLLIADTLVIAARVYVRARMISNFGWDDRLLCLSFLGYVIACMMGFAAMYFGYGYDGPPEDWPHYDPKMAEKFLYANQLTLYITSGIVKLAVALVLYRVAVQKWMKTTLGFSMAVVVIWTFITTMYSSWLCVANGTTSYVSSSTCTSVGLFRTISNIFIDYFYAFFPILIIWNAKMNFRMKLSVCFLLGLGFFASGATIAKLVIVVKIPNADAETQKILHYYLLLWAGVELGLAIFCASAAALKPLLRKFPKIWGSANSRSSHTPYGHMYGRSTDASASHRPQGSTEPLSGGYRELSNTGSRSGRPAGIQEYELSQMDTDRSLEQQKRYKYQRQTLRG</sequence>
<dbReference type="InterPro" id="IPR052337">
    <property type="entry name" value="SAT4-like"/>
</dbReference>
<evidence type="ECO:0000256" key="4">
    <source>
        <dbReference type="ARBA" id="ARBA00023136"/>
    </source>
</evidence>
<protein>
    <recommendedName>
        <fullName evidence="8">Rhodopsin domain-containing protein</fullName>
    </recommendedName>
</protein>
<dbReference type="GO" id="GO:0016020">
    <property type="term" value="C:membrane"/>
    <property type="evidence" value="ECO:0007669"/>
    <property type="project" value="UniProtKB-SubCell"/>
</dbReference>
<reference evidence="9" key="1">
    <citation type="submission" date="2023-06" db="EMBL/GenBank/DDBJ databases">
        <authorList>
            <person name="Noh H."/>
        </authorList>
    </citation>
    <scope>NUCLEOTIDE SEQUENCE</scope>
    <source>
        <strain evidence="9">DUCC20226</strain>
    </source>
</reference>
<feature type="transmembrane region" description="Helical" evidence="7">
    <location>
        <begin position="47"/>
        <end position="70"/>
    </location>
</feature>
<gene>
    <name evidence="9" type="ORF">N8I77_012078</name>
</gene>
<name>A0AAD9S5F0_PHOAM</name>
<accession>A0AAD9S5F0</accession>
<dbReference type="EMBL" id="JAUJFL010000008">
    <property type="protein sequence ID" value="KAK2598686.1"/>
    <property type="molecule type" value="Genomic_DNA"/>
</dbReference>
<evidence type="ECO:0000313" key="9">
    <source>
        <dbReference type="EMBL" id="KAK2598686.1"/>
    </source>
</evidence>
<evidence type="ECO:0000256" key="2">
    <source>
        <dbReference type="ARBA" id="ARBA00022692"/>
    </source>
</evidence>
<evidence type="ECO:0000256" key="5">
    <source>
        <dbReference type="ARBA" id="ARBA00038359"/>
    </source>
</evidence>
<dbReference type="Pfam" id="PF20684">
    <property type="entry name" value="Fung_rhodopsin"/>
    <property type="match status" value="1"/>
</dbReference>
<feature type="transmembrane region" description="Helical" evidence="7">
    <location>
        <begin position="126"/>
        <end position="146"/>
    </location>
</feature>
<proteinExistence type="inferred from homology"/>